<accession>A0ABT5U948</accession>
<gene>
    <name evidence="2" type="ORF">ORQ98_13100</name>
</gene>
<sequence length="141" mass="15721">MDIKVIVALIRVLGVLVSAGVQLFLGSRCEKRKKALDIKAEAYLDFLNSVSEIASSYKHNENRSLEQLQVLNKAKTRVVLIGSDEVVLSLNNFFKVYGNLNSDDANFSFSKIVKSMRKDLSDTDNISIDIVFNSLFSKAKS</sequence>
<keyword evidence="1" id="KW-0812">Transmembrane</keyword>
<dbReference type="EMBL" id="JAPMOU010000015">
    <property type="protein sequence ID" value="MDE1462906.1"/>
    <property type="molecule type" value="Genomic_DNA"/>
</dbReference>
<comment type="caution">
    <text evidence="2">The sequence shown here is derived from an EMBL/GenBank/DDBJ whole genome shotgun (WGS) entry which is preliminary data.</text>
</comment>
<evidence type="ECO:0000256" key="1">
    <source>
        <dbReference type="SAM" id="Phobius"/>
    </source>
</evidence>
<keyword evidence="1" id="KW-0472">Membrane</keyword>
<evidence type="ECO:0000313" key="3">
    <source>
        <dbReference type="Proteomes" id="UP001528823"/>
    </source>
</evidence>
<dbReference type="RefSeq" id="WP_274689256.1">
    <property type="nucleotide sequence ID" value="NZ_JAPMOU010000015.1"/>
</dbReference>
<reference evidence="2 3" key="1">
    <citation type="submission" date="2022-11" db="EMBL/GenBank/DDBJ databases">
        <title>Spartinivicinus poritis sp. nov., isolated from scleractinian coral Porites lutea.</title>
        <authorList>
            <person name="Zhang G."/>
            <person name="Cai L."/>
            <person name="Wei Q."/>
        </authorList>
    </citation>
    <scope>NUCLEOTIDE SEQUENCE [LARGE SCALE GENOMIC DNA]</scope>
    <source>
        <strain evidence="2 3">A2-2</strain>
    </source>
</reference>
<feature type="transmembrane region" description="Helical" evidence="1">
    <location>
        <begin position="6"/>
        <end position="25"/>
    </location>
</feature>
<name>A0ABT5U948_9GAMM</name>
<keyword evidence="3" id="KW-1185">Reference proteome</keyword>
<protein>
    <submittedName>
        <fullName evidence="2">Uncharacterized protein</fullName>
    </submittedName>
</protein>
<dbReference type="Proteomes" id="UP001528823">
    <property type="component" value="Unassembled WGS sequence"/>
</dbReference>
<keyword evidence="1" id="KW-1133">Transmembrane helix</keyword>
<organism evidence="2 3">
    <name type="scientific">Spartinivicinus poritis</name>
    <dbReference type="NCBI Taxonomy" id="2994640"/>
    <lineage>
        <taxon>Bacteria</taxon>
        <taxon>Pseudomonadati</taxon>
        <taxon>Pseudomonadota</taxon>
        <taxon>Gammaproteobacteria</taxon>
        <taxon>Oceanospirillales</taxon>
        <taxon>Zooshikellaceae</taxon>
        <taxon>Spartinivicinus</taxon>
    </lineage>
</organism>
<proteinExistence type="predicted"/>
<evidence type="ECO:0000313" key="2">
    <source>
        <dbReference type="EMBL" id="MDE1462906.1"/>
    </source>
</evidence>